<feature type="compositionally biased region" description="Low complexity" evidence="1">
    <location>
        <begin position="104"/>
        <end position="119"/>
    </location>
</feature>
<feature type="region of interest" description="Disordered" evidence="1">
    <location>
        <begin position="610"/>
        <end position="758"/>
    </location>
</feature>
<feature type="compositionally biased region" description="Basic and acidic residues" evidence="1">
    <location>
        <begin position="903"/>
        <end position="920"/>
    </location>
</feature>
<feature type="compositionally biased region" description="Low complexity" evidence="1">
    <location>
        <begin position="493"/>
        <end position="503"/>
    </location>
</feature>
<accession>A0A9W8YTS5</accession>
<feature type="compositionally biased region" description="Basic residues" evidence="1">
    <location>
        <begin position="641"/>
        <end position="665"/>
    </location>
</feature>
<proteinExistence type="predicted"/>
<feature type="region of interest" description="Disordered" evidence="1">
    <location>
        <begin position="1003"/>
        <end position="1263"/>
    </location>
</feature>
<feature type="compositionally biased region" description="Acidic residues" evidence="1">
    <location>
        <begin position="1073"/>
        <end position="1091"/>
    </location>
</feature>
<evidence type="ECO:0000256" key="1">
    <source>
        <dbReference type="SAM" id="MobiDB-lite"/>
    </source>
</evidence>
<evidence type="ECO:0000313" key="3">
    <source>
        <dbReference type="Proteomes" id="UP001140453"/>
    </source>
</evidence>
<feature type="compositionally biased region" description="Basic and acidic residues" evidence="1">
    <location>
        <begin position="977"/>
        <end position="989"/>
    </location>
</feature>
<feature type="region of interest" description="Disordered" evidence="1">
    <location>
        <begin position="777"/>
        <end position="989"/>
    </location>
</feature>
<feature type="compositionally biased region" description="Low complexity" evidence="1">
    <location>
        <begin position="819"/>
        <end position="832"/>
    </location>
</feature>
<feature type="compositionally biased region" description="Basic and acidic residues" evidence="1">
    <location>
        <begin position="695"/>
        <end position="710"/>
    </location>
</feature>
<dbReference type="AlphaFoldDB" id="A0A9W8YTS5"/>
<feature type="compositionally biased region" description="Basic residues" evidence="1">
    <location>
        <begin position="961"/>
        <end position="970"/>
    </location>
</feature>
<evidence type="ECO:0000313" key="2">
    <source>
        <dbReference type="EMBL" id="KAJ4390865.1"/>
    </source>
</evidence>
<feature type="region of interest" description="Disordered" evidence="1">
    <location>
        <begin position="1"/>
        <end position="175"/>
    </location>
</feature>
<reference evidence="2" key="1">
    <citation type="submission" date="2022-10" db="EMBL/GenBank/DDBJ databases">
        <title>Tapping the CABI collections for fungal endophytes: first genome assemblies for Collariella, Neodidymelliopsis, Ascochyta clinopodiicola, Didymella pomorum, Didymosphaeria variabile, Neocosmospora piperis and Neocucurbitaria cava.</title>
        <authorList>
            <person name="Hill R."/>
        </authorList>
    </citation>
    <scope>NUCLEOTIDE SEQUENCE</scope>
    <source>
        <strain evidence="2">IMI 355082</strain>
    </source>
</reference>
<feature type="compositionally biased region" description="Basic and acidic residues" evidence="1">
    <location>
        <begin position="45"/>
        <end position="56"/>
    </location>
</feature>
<feature type="compositionally biased region" description="Basic and acidic residues" evidence="1">
    <location>
        <begin position="1160"/>
        <end position="1176"/>
    </location>
</feature>
<dbReference type="EMBL" id="JAPEVB010000003">
    <property type="protein sequence ID" value="KAJ4390865.1"/>
    <property type="molecule type" value="Genomic_DNA"/>
</dbReference>
<sequence length="1279" mass="139149">MFGVHSLAPTQLYAGTEKKPAPKPKSKMGDVQSAVPADVNATNSHDSDLLHTKELAGPDATTRLAQRDSGVGSTTESHEFSQMEDEPTSQTTEPASWLAGAGPGAQQQQAASEATQEPAVISHQQPEDNSENRTDSIDFSNRPPTEAGPSRPRAGSSHSSLQHDEPLQAPPRPDETHFNAIAYRRDPETVIAYLVPLPEPTLQGTNIATEPKYFLYAPPPPHLLKPRNGASEGYVRKLNRHWQQQVRRAQRSEQVGKRVLPHKRLHGKIVRGTTRALAKLQTDDVTFLARIHPTTVNHLILIHPWGLSGTQTPEEVMRTFRAQMFASKKKAKRDSILSAVFFMPALAIDTLAIFFGGMAEVDGIWMLVSVTAYRTARFITRKMGPEPKTMELEQAKLIEDAKKSGFPPPPPLEEEEDNEPGAVRRSVDALRRSLGSVKYRMSMNQRRSRSRKRKGGESSSTETSRPQTTEASRTDLDGFNRGELEDHAEETEATTNAEVSAAAPPSTAHSGSELSGFLEHMDEEVEDDGQPGSSGGVFADDTDGRASAETNDTSNSKKKGQNFQLTFYPSPAMEVLARYVQESCHMKNGRAYSSPTPVPTEEDVLAVVGWHPERREHDSPEAQADDEEWQTRAIKNDLRQASRKAAKAWNKSCRKQAKKQRRSKKGGLLAFKRPTKKASKGKNKETSTSASDSEPTEKTARSAAIKERIAAVRSKAQRKQRAPADADNTAAETSAGEAQDESAAATQATTKKDKRGRAAGAAAILGLPCFAIAERVKNRKASRKEQSNSPSEKGARRGALKQRMISKRDALKQRKASKNAAANTQTPQPAAPVGFETPTDIDETNTDTEGQNTAVAADLEDQTDAADNASQRKKDKSLKGKLLAVPAAIAAAIGATLKKRRNSKDQKKTTAASEPKEKKPSRFSALQERFKARRTRVSKKESSSTKQSRTSGLKEWIKELKQKRKAKKATKTNSSKAPKEDKPKSAKEHGAVVGLVAGCVALPVAKAKQIRDKRRKTEPASINTESPSMVSGTQLSPVPEEIPQRAVTSDSTPQVPSTVDMDRPTTSYQSPVAEEEEEEEEVYEDPPEELPNENQYLPGHGQSEVPVRPGPPDARLGSSDTAVEQTASATEPRQSIEPAAGGRFKAVRTGIEGFVNRRRATGEEAGEVKAEKKKSEPVAGEPAPAGRLQGLKDGLGTFKAKRRTAESSQPDAALKNEKTEPAPDSEGAAAGGRFKSLKGGLANMKAKKTGTELPPSSEKVYREGGPGFVERLRWIWVMA</sequence>
<feature type="compositionally biased region" description="Polar residues" evidence="1">
    <location>
        <begin position="1118"/>
        <end position="1133"/>
    </location>
</feature>
<feature type="region of interest" description="Disordered" evidence="1">
    <location>
        <begin position="401"/>
        <end position="425"/>
    </location>
</feature>
<dbReference type="Proteomes" id="UP001140453">
    <property type="component" value="Unassembled WGS sequence"/>
</dbReference>
<keyword evidence="3" id="KW-1185">Reference proteome</keyword>
<protein>
    <submittedName>
        <fullName evidence="2">Uncharacterized protein</fullName>
    </submittedName>
</protein>
<gene>
    <name evidence="2" type="ORF">N0V93_004464</name>
</gene>
<organism evidence="2 3">
    <name type="scientific">Gnomoniopsis smithogilvyi</name>
    <dbReference type="NCBI Taxonomy" id="1191159"/>
    <lineage>
        <taxon>Eukaryota</taxon>
        <taxon>Fungi</taxon>
        <taxon>Dikarya</taxon>
        <taxon>Ascomycota</taxon>
        <taxon>Pezizomycotina</taxon>
        <taxon>Sordariomycetes</taxon>
        <taxon>Sordariomycetidae</taxon>
        <taxon>Diaporthales</taxon>
        <taxon>Gnomoniaceae</taxon>
        <taxon>Gnomoniopsis</taxon>
    </lineage>
</organism>
<dbReference type="OrthoDB" id="3189033at2759"/>
<feature type="compositionally biased region" description="Polar residues" evidence="1">
    <location>
        <begin position="461"/>
        <end position="471"/>
    </location>
</feature>
<feature type="compositionally biased region" description="Basic and acidic residues" evidence="1">
    <location>
        <begin position="161"/>
        <end position="175"/>
    </location>
</feature>
<feature type="region of interest" description="Disordered" evidence="1">
    <location>
        <begin position="438"/>
        <end position="564"/>
    </location>
</feature>
<feature type="compositionally biased region" description="Polar residues" evidence="1">
    <location>
        <begin position="1046"/>
        <end position="1057"/>
    </location>
</feature>
<name>A0A9W8YTS5_9PEZI</name>
<comment type="caution">
    <text evidence="2">The sequence shown here is derived from an EMBL/GenBank/DDBJ whole genome shotgun (WGS) entry which is preliminary data.</text>
</comment>
<feature type="compositionally biased region" description="Basic and acidic residues" evidence="1">
    <location>
        <begin position="611"/>
        <end position="620"/>
    </location>
</feature>
<feature type="compositionally biased region" description="Polar residues" evidence="1">
    <location>
        <begin position="1020"/>
        <end position="1036"/>
    </location>
</feature>
<feature type="compositionally biased region" description="Basic and acidic residues" evidence="1">
    <location>
        <begin position="472"/>
        <end position="485"/>
    </location>
</feature>